<evidence type="ECO:0000313" key="3">
    <source>
        <dbReference type="Proteomes" id="UP000746612"/>
    </source>
</evidence>
<dbReference type="InterPro" id="IPR010730">
    <property type="entry name" value="HET"/>
</dbReference>
<dbReference type="PANTHER" id="PTHR24148:SF64">
    <property type="entry name" value="HETEROKARYON INCOMPATIBILITY DOMAIN-CONTAINING PROTEIN"/>
    <property type="match status" value="1"/>
</dbReference>
<dbReference type="EMBL" id="CAJPIJ010000192">
    <property type="protein sequence ID" value="CAG2009580.1"/>
    <property type="molecule type" value="Genomic_DNA"/>
</dbReference>
<name>A0A8H3KNW1_GIBZA</name>
<dbReference type="Proteomes" id="UP000746612">
    <property type="component" value="Unassembled WGS sequence"/>
</dbReference>
<reference evidence="2" key="1">
    <citation type="submission" date="2021-03" db="EMBL/GenBank/DDBJ databases">
        <authorList>
            <person name="Alouane T."/>
            <person name="Langin T."/>
            <person name="Bonhomme L."/>
        </authorList>
    </citation>
    <scope>NUCLEOTIDE SEQUENCE</scope>
    <source>
        <strain evidence="2">MDC_Fg202</strain>
    </source>
</reference>
<dbReference type="AlphaFoldDB" id="A0A8H3KNW1"/>
<dbReference type="OrthoDB" id="5382128at2759"/>
<comment type="caution">
    <text evidence="2">The sequence shown here is derived from an EMBL/GenBank/DDBJ whole genome shotgun (WGS) entry which is preliminary data.</text>
</comment>
<evidence type="ECO:0000313" key="2">
    <source>
        <dbReference type="EMBL" id="CAG2009580.1"/>
    </source>
</evidence>
<evidence type="ECO:0000259" key="1">
    <source>
        <dbReference type="Pfam" id="PF06985"/>
    </source>
</evidence>
<dbReference type="Pfam" id="PF06985">
    <property type="entry name" value="HET"/>
    <property type="match status" value="1"/>
</dbReference>
<accession>A0A8H3KNW1</accession>
<dbReference type="InterPro" id="IPR052895">
    <property type="entry name" value="HetReg/Transcr_Mod"/>
</dbReference>
<dbReference type="PANTHER" id="PTHR24148">
    <property type="entry name" value="ANKYRIN REPEAT DOMAIN-CONTAINING PROTEIN 39 HOMOLOG-RELATED"/>
    <property type="match status" value="1"/>
</dbReference>
<proteinExistence type="predicted"/>
<feature type="domain" description="Heterokaryon incompatibility" evidence="1">
    <location>
        <begin position="80"/>
        <end position="171"/>
    </location>
</feature>
<protein>
    <recommendedName>
        <fullName evidence="1">Heterokaryon incompatibility domain-containing protein</fullName>
    </recommendedName>
</protein>
<gene>
    <name evidence="2" type="ORF">MDCFG202_LOCUS587533</name>
</gene>
<organism evidence="2 3">
    <name type="scientific">Gibberella zeae</name>
    <name type="common">Wheat head blight fungus</name>
    <name type="synonym">Fusarium graminearum</name>
    <dbReference type="NCBI Taxonomy" id="5518"/>
    <lineage>
        <taxon>Eukaryota</taxon>
        <taxon>Fungi</taxon>
        <taxon>Dikarya</taxon>
        <taxon>Ascomycota</taxon>
        <taxon>Pezizomycotina</taxon>
        <taxon>Sordariomycetes</taxon>
        <taxon>Hypocreomycetidae</taxon>
        <taxon>Hypocreales</taxon>
        <taxon>Nectriaceae</taxon>
        <taxon>Fusarium</taxon>
    </lineage>
</organism>
<sequence length="622" mass="70792">MDEQNAKELLQTLWREPTAKDLECLLCGRSFMFGALIRTFRIEPCGPHDPGYSIVVPTSQKDIVFFDRHMDCIRSHKTPFVAVSHVWDPIISKVQQQQNTDRDAAEATRRALEISIKICDALKGAGHVDVELWLDYLSVPQWSTALRDNILQIMHNLYNTADTTILYLKDVPPAVVECLYQNNRSEERVRSVVSICNSTYFKRVWTAMEFIRSGRVRMMVGDYTYLADLDDPAFLSRLHSIWNEEARHYKVVQFLEQKMNMGKNQVPWSLGALSVAKRLKRFNFAFGTVLLCKRGCRDRIDFLHALSGIVPTQSTILPGSNFKAEYYKIAWSCLKARDMSPLLITPVMGAIERRGPRHWSEFGYEDVFTWSLQDETHPPALEHDLYFNDDDRLVSMKLQTIGTVSVIQRAFAEEQPFLSRSFSYGAKLALEFDGPNVKDFLLALERIYGSVALTSLADLEDKCQLSHLQEVLNGLYNRSHLPRWPIEGENNIEWLANILQLSNVRTGHNQSILAANNAFFGTIHCSPYDYVVGITCSGCLRTFAHKVGSFVLPTELQYAKAYRFPGLKYRVSLENGVGILVKNGKIVGRMIWATPACQCEITETVTLGLPEFYLPARFGVNT</sequence>